<keyword evidence="1 3" id="KW-0863">Zinc-finger</keyword>
<dbReference type="Gene3D" id="3.30.40.10">
    <property type="entry name" value="Zinc/RING finger domain, C3HC4 (zinc finger)"/>
    <property type="match status" value="1"/>
</dbReference>
<organism evidence="6 7">
    <name type="scientific">Steinernema hermaphroditum</name>
    <dbReference type="NCBI Taxonomy" id="289476"/>
    <lineage>
        <taxon>Eukaryota</taxon>
        <taxon>Metazoa</taxon>
        <taxon>Ecdysozoa</taxon>
        <taxon>Nematoda</taxon>
        <taxon>Chromadorea</taxon>
        <taxon>Rhabditida</taxon>
        <taxon>Tylenchina</taxon>
        <taxon>Panagrolaimomorpha</taxon>
        <taxon>Strongyloidoidea</taxon>
        <taxon>Steinernematidae</taxon>
        <taxon>Steinernema</taxon>
    </lineage>
</organism>
<reference evidence="6" key="1">
    <citation type="submission" date="2023-06" db="EMBL/GenBank/DDBJ databases">
        <title>Genomic analysis of the entomopathogenic nematode Steinernema hermaphroditum.</title>
        <authorList>
            <person name="Schwarz E.M."/>
            <person name="Heppert J.K."/>
            <person name="Baniya A."/>
            <person name="Schwartz H.T."/>
            <person name="Tan C.-H."/>
            <person name="Antoshechkin I."/>
            <person name="Sternberg P.W."/>
            <person name="Goodrich-Blair H."/>
            <person name="Dillman A.R."/>
        </authorList>
    </citation>
    <scope>NUCLEOTIDE SEQUENCE</scope>
    <source>
        <strain evidence="6">PS9179</strain>
        <tissue evidence="6">Whole animal</tissue>
    </source>
</reference>
<accession>A0AA39HSF4</accession>
<name>A0AA39HSF4_9BILA</name>
<feature type="compositionally biased region" description="Low complexity" evidence="4">
    <location>
        <begin position="389"/>
        <end position="418"/>
    </location>
</feature>
<dbReference type="AlphaFoldDB" id="A0AA39HSF4"/>
<keyword evidence="7" id="KW-1185">Reference proteome</keyword>
<keyword evidence="1 3" id="KW-0479">Metal-binding</keyword>
<protein>
    <recommendedName>
        <fullName evidence="5">RING-type domain-containing protein</fullName>
    </recommendedName>
</protein>
<comment type="caution">
    <text evidence="6">The sequence shown here is derived from an EMBL/GenBank/DDBJ whole genome shotgun (WGS) entry which is preliminary data.</text>
</comment>
<dbReference type="Proteomes" id="UP001175271">
    <property type="component" value="Unassembled WGS sequence"/>
</dbReference>
<evidence type="ECO:0000256" key="2">
    <source>
        <dbReference type="ARBA" id="ARBA00022833"/>
    </source>
</evidence>
<evidence type="ECO:0000256" key="3">
    <source>
        <dbReference type="PROSITE-ProRule" id="PRU00175"/>
    </source>
</evidence>
<dbReference type="SUPFAM" id="SSF57850">
    <property type="entry name" value="RING/U-box"/>
    <property type="match status" value="1"/>
</dbReference>
<feature type="compositionally biased region" description="Low complexity" evidence="4">
    <location>
        <begin position="54"/>
        <end position="64"/>
    </location>
</feature>
<evidence type="ECO:0000256" key="4">
    <source>
        <dbReference type="SAM" id="MobiDB-lite"/>
    </source>
</evidence>
<dbReference type="GO" id="GO:0008270">
    <property type="term" value="F:zinc ion binding"/>
    <property type="evidence" value="ECO:0007669"/>
    <property type="project" value="UniProtKB-KW"/>
</dbReference>
<keyword evidence="2" id="KW-0862">Zinc</keyword>
<feature type="region of interest" description="Disordered" evidence="4">
    <location>
        <begin position="360"/>
        <end position="435"/>
    </location>
</feature>
<dbReference type="InterPro" id="IPR013083">
    <property type="entry name" value="Znf_RING/FYVE/PHD"/>
</dbReference>
<feature type="region of interest" description="Disordered" evidence="4">
    <location>
        <begin position="49"/>
        <end position="70"/>
    </location>
</feature>
<dbReference type="PROSITE" id="PS50089">
    <property type="entry name" value="ZF_RING_2"/>
    <property type="match status" value="1"/>
</dbReference>
<dbReference type="EMBL" id="JAUCMV010000003">
    <property type="protein sequence ID" value="KAK0410037.1"/>
    <property type="molecule type" value="Genomic_DNA"/>
</dbReference>
<feature type="domain" description="RING-type" evidence="5">
    <location>
        <begin position="102"/>
        <end position="145"/>
    </location>
</feature>
<dbReference type="InterPro" id="IPR001841">
    <property type="entry name" value="Znf_RING"/>
</dbReference>
<gene>
    <name evidence="6" type="ORF">QR680_004908</name>
</gene>
<evidence type="ECO:0000256" key="1">
    <source>
        <dbReference type="ARBA" id="ARBA00022771"/>
    </source>
</evidence>
<sequence length="465" mass="52539">MASTQTDFFRKEKRGDPIVTVSQDLFISAAPTAMLRFEAVIMEQQQVENGISVSSPEPESSPQEEVAHHQDEVKTEALELVLSASYSVTEGLEEEEDADLICRFCNDLFKKPITLACGWSYCQECLARNATRREDGRYDIYCPHCATELAYSTTLLYVNHYLNGEQFSGVVERKRRLMESRGNCCHECGGRFRSPRHWFVCNQCSTQESELLICAFCLATKHSKHETSKPMPIDEDKRQAGLSQLAQLVYGVELELCKVRKERQKVVDQYDDYEKAASHFLGAMRRTQKVFEKSPYLRQESADRVLAIRKAQSDVITKTYGARCLPRAERFEPDRIHQHVTRVPGEQSTDGVGREINSLFIGERKRPMQRAPVPSSDHPKPPPQPQPYNVPQQQPQANPGATAAPQPTYSYPPSQYASPMPPNVQADSYAAAPPTMNGHSGTSLYVHNGRHQCVYYQNAQNQGQQ</sequence>
<evidence type="ECO:0000259" key="5">
    <source>
        <dbReference type="PROSITE" id="PS50089"/>
    </source>
</evidence>
<evidence type="ECO:0000313" key="6">
    <source>
        <dbReference type="EMBL" id="KAK0410037.1"/>
    </source>
</evidence>
<evidence type="ECO:0000313" key="7">
    <source>
        <dbReference type="Proteomes" id="UP001175271"/>
    </source>
</evidence>
<proteinExistence type="predicted"/>
<dbReference type="Pfam" id="PF15227">
    <property type="entry name" value="zf-C3HC4_4"/>
    <property type="match status" value="1"/>
</dbReference>